<evidence type="ECO:0000256" key="1">
    <source>
        <dbReference type="ARBA" id="ARBA00004651"/>
    </source>
</evidence>
<evidence type="ECO:0000313" key="8">
    <source>
        <dbReference type="EMBL" id="GGR36652.1"/>
    </source>
</evidence>
<keyword evidence="9" id="KW-1185">Reference proteome</keyword>
<sequence>MHEICSAAINGNRMYPILLQYPKEFPEQFALQFKAAEEKANLKETLSYLGEVYNDEVTNQVESLTATIEPVRMVMLGSVVGFIVVSVFLPMTSMMQALEK</sequence>
<dbReference type="AlphaFoldDB" id="A0A918FHZ4"/>
<dbReference type="RefSeq" id="WP_189093534.1">
    <property type="nucleotide sequence ID" value="NZ_BMQL01000074.1"/>
</dbReference>
<protein>
    <recommendedName>
        <fullName evidence="7">Type II secretion system protein GspF domain-containing protein</fullName>
    </recommendedName>
</protein>
<evidence type="ECO:0000259" key="7">
    <source>
        <dbReference type="Pfam" id="PF00482"/>
    </source>
</evidence>
<organism evidence="8 9">
    <name type="scientific">Deinococcus ruber</name>
    <dbReference type="NCBI Taxonomy" id="1848197"/>
    <lineage>
        <taxon>Bacteria</taxon>
        <taxon>Thermotogati</taxon>
        <taxon>Deinococcota</taxon>
        <taxon>Deinococci</taxon>
        <taxon>Deinococcales</taxon>
        <taxon>Deinococcaceae</taxon>
        <taxon>Deinococcus</taxon>
    </lineage>
</organism>
<dbReference type="PANTHER" id="PTHR30012:SF0">
    <property type="entry name" value="TYPE II SECRETION SYSTEM PROTEIN F-RELATED"/>
    <property type="match status" value="1"/>
</dbReference>
<reference evidence="8" key="2">
    <citation type="submission" date="2020-09" db="EMBL/GenBank/DDBJ databases">
        <authorList>
            <person name="Sun Q."/>
            <person name="Ohkuma M."/>
        </authorList>
    </citation>
    <scope>NUCLEOTIDE SEQUENCE</scope>
    <source>
        <strain evidence="8">JCM 31311</strain>
    </source>
</reference>
<comment type="subcellular location">
    <subcellularLocation>
        <location evidence="1">Cell membrane</location>
        <topology evidence="1">Multi-pass membrane protein</topology>
    </subcellularLocation>
</comment>
<dbReference type="InterPro" id="IPR018076">
    <property type="entry name" value="T2SS_GspF_dom"/>
</dbReference>
<dbReference type="EMBL" id="BMQL01000074">
    <property type="protein sequence ID" value="GGR36652.1"/>
    <property type="molecule type" value="Genomic_DNA"/>
</dbReference>
<evidence type="ECO:0000256" key="5">
    <source>
        <dbReference type="ARBA" id="ARBA00023136"/>
    </source>
</evidence>
<accession>A0A918FHZ4</accession>
<name>A0A918FHZ4_9DEIO</name>
<evidence type="ECO:0000256" key="2">
    <source>
        <dbReference type="ARBA" id="ARBA00022475"/>
    </source>
</evidence>
<proteinExistence type="predicted"/>
<keyword evidence="2" id="KW-1003">Cell membrane</keyword>
<keyword evidence="5 6" id="KW-0472">Membrane</keyword>
<dbReference type="PANTHER" id="PTHR30012">
    <property type="entry name" value="GENERAL SECRETION PATHWAY PROTEIN"/>
    <property type="match status" value="1"/>
</dbReference>
<keyword evidence="3 6" id="KW-0812">Transmembrane</keyword>
<dbReference type="InterPro" id="IPR003004">
    <property type="entry name" value="GspF/PilC"/>
</dbReference>
<evidence type="ECO:0000313" key="9">
    <source>
        <dbReference type="Proteomes" id="UP000603865"/>
    </source>
</evidence>
<dbReference type="Pfam" id="PF00482">
    <property type="entry name" value="T2SSF"/>
    <property type="match status" value="1"/>
</dbReference>
<comment type="caution">
    <text evidence="8">The sequence shown here is derived from an EMBL/GenBank/DDBJ whole genome shotgun (WGS) entry which is preliminary data.</text>
</comment>
<gene>
    <name evidence="8" type="ORF">GCM10008957_52890</name>
</gene>
<keyword evidence="4 6" id="KW-1133">Transmembrane helix</keyword>
<feature type="domain" description="Type II secretion system protein GspF" evidence="7">
    <location>
        <begin position="4"/>
        <end position="90"/>
    </location>
</feature>
<dbReference type="Proteomes" id="UP000603865">
    <property type="component" value="Unassembled WGS sequence"/>
</dbReference>
<evidence type="ECO:0000256" key="3">
    <source>
        <dbReference type="ARBA" id="ARBA00022692"/>
    </source>
</evidence>
<dbReference type="GO" id="GO:0005886">
    <property type="term" value="C:plasma membrane"/>
    <property type="evidence" value="ECO:0007669"/>
    <property type="project" value="UniProtKB-SubCell"/>
</dbReference>
<evidence type="ECO:0000256" key="6">
    <source>
        <dbReference type="SAM" id="Phobius"/>
    </source>
</evidence>
<feature type="transmembrane region" description="Helical" evidence="6">
    <location>
        <begin position="73"/>
        <end position="91"/>
    </location>
</feature>
<reference evidence="8" key="1">
    <citation type="journal article" date="2014" name="Int. J. Syst. Evol. Microbiol.">
        <title>Complete genome sequence of Corynebacterium casei LMG S-19264T (=DSM 44701T), isolated from a smear-ripened cheese.</title>
        <authorList>
            <consortium name="US DOE Joint Genome Institute (JGI-PGF)"/>
            <person name="Walter F."/>
            <person name="Albersmeier A."/>
            <person name="Kalinowski J."/>
            <person name="Ruckert C."/>
        </authorList>
    </citation>
    <scope>NUCLEOTIDE SEQUENCE</scope>
    <source>
        <strain evidence="8">JCM 31311</strain>
    </source>
</reference>
<evidence type="ECO:0000256" key="4">
    <source>
        <dbReference type="ARBA" id="ARBA00022989"/>
    </source>
</evidence>